<reference evidence="1 2" key="1">
    <citation type="submission" date="2018-03" db="EMBL/GenBank/DDBJ databases">
        <title>Genomic Encyclopedia of Archaeal and Bacterial Type Strains, Phase II (KMG-II): from individual species to whole genera.</title>
        <authorList>
            <person name="Goeker M."/>
        </authorList>
    </citation>
    <scope>NUCLEOTIDE SEQUENCE [LARGE SCALE GENOMIC DNA]</scope>
    <source>
        <strain evidence="1 2">DSM 44720</strain>
    </source>
</reference>
<sequence>MGKPDVIHVEGKRNWWTGKSTTLCSLVIPKFKAVSRLLNTVNCAVCAQRDQQ</sequence>
<evidence type="ECO:0000313" key="2">
    <source>
        <dbReference type="Proteomes" id="UP000239494"/>
    </source>
</evidence>
<comment type="caution">
    <text evidence="1">The sequence shown here is derived from an EMBL/GenBank/DDBJ whole genome shotgun (WGS) entry which is preliminary data.</text>
</comment>
<keyword evidence="2" id="KW-1185">Reference proteome</keyword>
<dbReference type="EMBL" id="PVTF01000003">
    <property type="protein sequence ID" value="PRY43301.1"/>
    <property type="molecule type" value="Genomic_DNA"/>
</dbReference>
<dbReference type="Proteomes" id="UP000239494">
    <property type="component" value="Unassembled WGS sequence"/>
</dbReference>
<accession>A0A2T0TCC0</accession>
<gene>
    <name evidence="1" type="ORF">CLV43_10341</name>
</gene>
<dbReference type="AlphaFoldDB" id="A0A2T0TCC0"/>
<name>A0A2T0TCC0_9PSEU</name>
<proteinExistence type="predicted"/>
<organism evidence="1 2">
    <name type="scientific">Umezawaea tangerina</name>
    <dbReference type="NCBI Taxonomy" id="84725"/>
    <lineage>
        <taxon>Bacteria</taxon>
        <taxon>Bacillati</taxon>
        <taxon>Actinomycetota</taxon>
        <taxon>Actinomycetes</taxon>
        <taxon>Pseudonocardiales</taxon>
        <taxon>Pseudonocardiaceae</taxon>
        <taxon>Umezawaea</taxon>
    </lineage>
</organism>
<dbReference type="RefSeq" id="WP_170155793.1">
    <property type="nucleotide sequence ID" value="NZ_PVTF01000003.1"/>
</dbReference>
<evidence type="ECO:0000313" key="1">
    <source>
        <dbReference type="EMBL" id="PRY43301.1"/>
    </source>
</evidence>
<protein>
    <submittedName>
        <fullName evidence="1">Uncharacterized protein</fullName>
    </submittedName>
</protein>